<name>A0A8H6MR00_9PEZI</name>
<keyword evidence="3 5" id="KW-1133">Transmembrane helix</keyword>
<dbReference type="GO" id="GO:0022857">
    <property type="term" value="F:transmembrane transporter activity"/>
    <property type="evidence" value="ECO:0007669"/>
    <property type="project" value="InterPro"/>
</dbReference>
<comment type="caution">
    <text evidence="7">The sequence shown here is derived from an EMBL/GenBank/DDBJ whole genome shotgun (WGS) entry which is preliminary data.</text>
</comment>
<dbReference type="GO" id="GO:0016020">
    <property type="term" value="C:membrane"/>
    <property type="evidence" value="ECO:0007669"/>
    <property type="project" value="UniProtKB-SubCell"/>
</dbReference>
<comment type="subcellular location">
    <subcellularLocation>
        <location evidence="1">Membrane</location>
        <topology evidence="1">Multi-pass membrane protein</topology>
    </subcellularLocation>
</comment>
<evidence type="ECO:0000313" key="7">
    <source>
        <dbReference type="EMBL" id="KAF6805744.1"/>
    </source>
</evidence>
<protein>
    <submittedName>
        <fullName evidence="7">Integral membrane protein</fullName>
    </submittedName>
</protein>
<organism evidence="7 8">
    <name type="scientific">Colletotrichum sojae</name>
    <dbReference type="NCBI Taxonomy" id="2175907"/>
    <lineage>
        <taxon>Eukaryota</taxon>
        <taxon>Fungi</taxon>
        <taxon>Dikarya</taxon>
        <taxon>Ascomycota</taxon>
        <taxon>Pezizomycotina</taxon>
        <taxon>Sordariomycetes</taxon>
        <taxon>Hypocreomycetidae</taxon>
        <taxon>Glomerellales</taxon>
        <taxon>Glomerellaceae</taxon>
        <taxon>Colletotrichum</taxon>
        <taxon>Colletotrichum orchidearum species complex</taxon>
    </lineage>
</organism>
<keyword evidence="2 5" id="KW-0812">Transmembrane</keyword>
<feature type="transmembrane region" description="Helical" evidence="5">
    <location>
        <begin position="316"/>
        <end position="334"/>
    </location>
</feature>
<feature type="transmembrane region" description="Helical" evidence="5">
    <location>
        <begin position="405"/>
        <end position="426"/>
    </location>
</feature>
<feature type="transmembrane region" description="Helical" evidence="5">
    <location>
        <begin position="174"/>
        <end position="193"/>
    </location>
</feature>
<dbReference type="Pfam" id="PF07690">
    <property type="entry name" value="MFS_1"/>
    <property type="match status" value="1"/>
</dbReference>
<keyword evidence="4 5" id="KW-0472">Membrane</keyword>
<feature type="transmembrane region" description="Helical" evidence="5">
    <location>
        <begin position="382"/>
        <end position="399"/>
    </location>
</feature>
<feature type="transmembrane region" description="Helical" evidence="5">
    <location>
        <begin position="492"/>
        <end position="511"/>
    </location>
</feature>
<evidence type="ECO:0000256" key="4">
    <source>
        <dbReference type="ARBA" id="ARBA00023136"/>
    </source>
</evidence>
<dbReference type="Gene3D" id="1.20.1250.20">
    <property type="entry name" value="MFS general substrate transporter like domains"/>
    <property type="match status" value="1"/>
</dbReference>
<feature type="transmembrane region" description="Helical" evidence="5">
    <location>
        <begin position="115"/>
        <end position="135"/>
    </location>
</feature>
<feature type="transmembrane region" description="Helical" evidence="5">
    <location>
        <begin position="272"/>
        <end position="295"/>
    </location>
</feature>
<dbReference type="PANTHER" id="PTHR42718">
    <property type="entry name" value="MAJOR FACILITATOR SUPERFAMILY MULTIDRUG TRANSPORTER MFSC"/>
    <property type="match status" value="1"/>
</dbReference>
<feature type="transmembrane region" description="Helical" evidence="5">
    <location>
        <begin position="48"/>
        <end position="68"/>
    </location>
</feature>
<dbReference type="Gene3D" id="1.20.1720.10">
    <property type="entry name" value="Multidrug resistance protein D"/>
    <property type="match status" value="1"/>
</dbReference>
<dbReference type="SUPFAM" id="SSF103473">
    <property type="entry name" value="MFS general substrate transporter"/>
    <property type="match status" value="1"/>
</dbReference>
<evidence type="ECO:0000256" key="2">
    <source>
        <dbReference type="ARBA" id="ARBA00022692"/>
    </source>
</evidence>
<keyword evidence="8" id="KW-1185">Reference proteome</keyword>
<gene>
    <name evidence="7" type="ORF">CSOJ01_09312</name>
</gene>
<sequence>MSTTQTCTVTAPPEPVDLGTRLSSLPIDEPRTLRLNDSEGGVSKSRTWAIIVCVTSATALGSFLNGIISVSLPSLTADLNLEPALMLWPASIFSLTCGCTLLLCGALADLLGARSVYATGCFLQAVFSMACGLATTGPQIIAFRGFSGVAISMCLPTAVSLITASFPSGKKRNISFACMGGGQTVGFSLGLALGGVFVDTIGWRWSFHIGAVLSGSILAVALWALPRPRNLEIVTWKRLVSEVDWVGALLSSLALSTCSYVLASITRNIRAIAQPVNIVLLVLSAVTAAAFVVWVGRRERLGKPAIIPNSLWKNKLFTSVCINVFLVYGAGNATETLSSFYYQYVQSLSATATSVRMLPIPIGGTLSNIVMALTVHLIRADMASFAAVAIAMVTPVLMANADPSWTYWVCCFPAMFVNAVGMNAMYTISNLVITSLFPSQTQGVAGGVYNTIAQVGRSVGLTTSALIASTTTAQLVAMDPTPKALLTGYQAAWWYSLGLYGATMVIIWWGLRNVGKVGAKAD</sequence>
<reference evidence="7 8" key="1">
    <citation type="journal article" date="2020" name="Phytopathology">
        <title>Genome Sequence Resources of Colletotrichum truncatum, C. plurivorum, C. musicola, and C. sojae: Four Species Pathogenic to Soybean (Glycine max).</title>
        <authorList>
            <person name="Rogerio F."/>
            <person name="Boufleur T.R."/>
            <person name="Ciampi-Guillardi M."/>
            <person name="Sukno S.A."/>
            <person name="Thon M.R."/>
            <person name="Massola Junior N.S."/>
            <person name="Baroncelli R."/>
        </authorList>
    </citation>
    <scope>NUCLEOTIDE SEQUENCE [LARGE SCALE GENOMIC DNA]</scope>
    <source>
        <strain evidence="7 8">LFN0009</strain>
    </source>
</reference>
<feature type="transmembrane region" description="Helical" evidence="5">
    <location>
        <begin position="245"/>
        <end position="266"/>
    </location>
</feature>
<dbReference type="PANTHER" id="PTHR42718:SF27">
    <property type="entry name" value="TRANSPORTER, PUTATIVE-RELATED"/>
    <property type="match status" value="1"/>
</dbReference>
<dbReference type="AlphaFoldDB" id="A0A8H6MR00"/>
<proteinExistence type="predicted"/>
<dbReference type="Proteomes" id="UP000652219">
    <property type="component" value="Unassembled WGS sequence"/>
</dbReference>
<dbReference type="InterPro" id="IPR036259">
    <property type="entry name" value="MFS_trans_sf"/>
</dbReference>
<feature type="domain" description="Major facilitator superfamily (MFS) profile" evidence="6">
    <location>
        <begin position="50"/>
        <end position="516"/>
    </location>
</feature>
<accession>A0A8H6MR00</accession>
<evidence type="ECO:0000259" key="6">
    <source>
        <dbReference type="PROSITE" id="PS50850"/>
    </source>
</evidence>
<evidence type="ECO:0000256" key="5">
    <source>
        <dbReference type="SAM" id="Phobius"/>
    </source>
</evidence>
<dbReference type="InterPro" id="IPR020846">
    <property type="entry name" value="MFS_dom"/>
</dbReference>
<evidence type="ECO:0000256" key="3">
    <source>
        <dbReference type="ARBA" id="ARBA00022989"/>
    </source>
</evidence>
<feature type="transmembrane region" description="Helical" evidence="5">
    <location>
        <begin position="88"/>
        <end position="108"/>
    </location>
</feature>
<evidence type="ECO:0000256" key="1">
    <source>
        <dbReference type="ARBA" id="ARBA00004141"/>
    </source>
</evidence>
<evidence type="ECO:0000313" key="8">
    <source>
        <dbReference type="Proteomes" id="UP000652219"/>
    </source>
</evidence>
<dbReference type="EMBL" id="WIGN01000175">
    <property type="protein sequence ID" value="KAF6805744.1"/>
    <property type="molecule type" value="Genomic_DNA"/>
</dbReference>
<dbReference type="InterPro" id="IPR011701">
    <property type="entry name" value="MFS"/>
</dbReference>
<feature type="transmembrane region" description="Helical" evidence="5">
    <location>
        <begin position="205"/>
        <end position="225"/>
    </location>
</feature>
<feature type="transmembrane region" description="Helical" evidence="5">
    <location>
        <begin position="141"/>
        <end position="162"/>
    </location>
</feature>
<dbReference type="PROSITE" id="PS50850">
    <property type="entry name" value="MFS"/>
    <property type="match status" value="1"/>
</dbReference>
<feature type="transmembrane region" description="Helical" evidence="5">
    <location>
        <begin position="354"/>
        <end position="375"/>
    </location>
</feature>